<gene>
    <name evidence="1" type="ORF">DGG96_10190</name>
    <name evidence="2" type="ORF">ELY20_07780</name>
</gene>
<dbReference type="EMBL" id="QHJG01000014">
    <property type="protein sequence ID" value="PWY55872.1"/>
    <property type="molecule type" value="Genomic_DNA"/>
</dbReference>
<evidence type="ECO:0000313" key="2">
    <source>
        <dbReference type="EMBL" id="RUR23033.1"/>
    </source>
</evidence>
<dbReference type="Proteomes" id="UP000247152">
    <property type="component" value="Unassembled WGS sequence"/>
</dbReference>
<dbReference type="RefSeq" id="WP_110142561.1">
    <property type="nucleotide sequence ID" value="NZ_QHJG01000014.1"/>
</dbReference>
<reference evidence="1 3" key="1">
    <citation type="submission" date="2018-05" db="EMBL/GenBank/DDBJ databases">
        <title>Legionella qingyii sp.nov., whole genome shotgun sequence.</title>
        <authorList>
            <person name="Wu H."/>
            <person name="Zhu Q."/>
            <person name="Hu C."/>
        </authorList>
    </citation>
    <scope>NUCLEOTIDE SEQUENCE [LARGE SCALE GENOMIC DNA]</scope>
    <source>
        <strain evidence="1 3">HEB18</strain>
    </source>
</reference>
<organism evidence="1 3">
    <name type="scientific">Legionella qingyii</name>
    <dbReference type="NCBI Taxonomy" id="2184757"/>
    <lineage>
        <taxon>Bacteria</taxon>
        <taxon>Pseudomonadati</taxon>
        <taxon>Pseudomonadota</taxon>
        <taxon>Gammaproteobacteria</taxon>
        <taxon>Legionellales</taxon>
        <taxon>Legionellaceae</taxon>
        <taxon>Legionella</taxon>
    </lineage>
</organism>
<protein>
    <submittedName>
        <fullName evidence="1">Uncharacterized protein</fullName>
    </submittedName>
</protein>
<evidence type="ECO:0000313" key="3">
    <source>
        <dbReference type="Proteomes" id="UP000247152"/>
    </source>
</evidence>
<dbReference type="Proteomes" id="UP000287374">
    <property type="component" value="Unassembled WGS sequence"/>
</dbReference>
<proteinExistence type="predicted"/>
<name>A0A317U5W1_9GAMM</name>
<accession>A0A317U5W1</accession>
<sequence>MGIPKRALRHRQLTYSTKTAISDSSHQTFHVSFEEDGVIKKAFFKKLEPKNHYPELLAKISVATSSFKRLFQGKRSAEERLVFEEYDIELLLDSSESSNTLKDNTLYIKLDQQDSLKYIVKTPDGSIKKDTISIKDIQDFNLELPLTVEQLQSVKSHILEITSKRGHTQDKLIGTLSIGVEDFKPFHFAKEGIPINSSLKEQVAPSVKTLIEKNIMELLLGRWFLDDDDAHPHNLSLAGDIDFDMFFYWFTIYMKEPRSVIGVPKKHVTLTVHDYEAFPNVQESMPYHWPPYQHPGQVTIPVIVPGVQEQALKLLPKAYADPVEFARLAQNSVAQEQKLAAALKALLTFQPEVQRKRLTELFGDLPLNYASLDETDPSLRAKYEELYPRFCNEETNKRSFVDFMMDLYQEHYDNLYRVVAFYMGCSDNGYGIPLSPTYLALYQKPSFYRNVEEWVKKENETTYAKEETLKYDLGELQKRYHQVWRDAFTPTIKELIYSSYRLTNALLKEATNPPYVQISELVSKKATDETLTSAWELFGNLPLLSADTIETKISVDRDSKLRDAVLSMVAFVNEFRAITKAYYEKERKDLSEEDNLEFSNKLSLLHQTYNLKIRQALANTTTHAAEFNNIASSLKLMAEQVNFQLHLTTTDELMEKALLAVKKDVLPFTHEDVKKQYCDSLFVWAKTIKPEELERYINDIIDKKYAPLLPSVSFRQRAEPVRQYLKTSGSESGDNRLAYILSSGTQDNGALNTQLILGLTPLMLQKHPIPSIDLAIREKSFEKGIADFTSDVVSFAKENKRFTHPYSDGGINMVYKAIYDWVDTLTTKSFKSLINSTLTKYESKTWGSLIGVSRRSEVESYLEGNCNSKALAMIFMNGGEASTLNECLFVKILDTIKREVSKYPVMLQEPKYQVVTQFNLNEQHKAFYLANLKYHHETISASHRQLQLTYGDASNSKEPTPLYL</sequence>
<dbReference type="OrthoDB" id="5649225at2"/>
<reference evidence="2 4" key="2">
    <citation type="submission" date="2018-12" db="EMBL/GenBank/DDBJ databases">
        <title>Legionella sp,whole genome shotgun sequence.</title>
        <authorList>
            <person name="Wu H."/>
        </authorList>
    </citation>
    <scope>NUCLEOTIDE SEQUENCE [LARGE SCALE GENOMIC DNA]</scope>
    <source>
        <strain evidence="4">km489</strain>
        <strain evidence="2">Km489</strain>
    </source>
</reference>
<dbReference type="EMBL" id="RZGX01000009">
    <property type="protein sequence ID" value="RUR23033.1"/>
    <property type="molecule type" value="Genomic_DNA"/>
</dbReference>
<evidence type="ECO:0000313" key="4">
    <source>
        <dbReference type="Proteomes" id="UP000287374"/>
    </source>
</evidence>
<evidence type="ECO:0000313" key="1">
    <source>
        <dbReference type="EMBL" id="PWY55872.1"/>
    </source>
</evidence>
<dbReference type="AlphaFoldDB" id="A0A317U5W1"/>
<comment type="caution">
    <text evidence="1">The sequence shown here is derived from an EMBL/GenBank/DDBJ whole genome shotgun (WGS) entry which is preliminary data.</text>
</comment>
<keyword evidence="4" id="KW-1185">Reference proteome</keyword>